<evidence type="ECO:0000259" key="1">
    <source>
        <dbReference type="Pfam" id="PF13304"/>
    </source>
</evidence>
<dbReference type="InterPro" id="IPR014555">
    <property type="entry name" value="RecF-like"/>
</dbReference>
<name>A0A2G4F5H3_9CYAN</name>
<dbReference type="Proteomes" id="UP000226442">
    <property type="component" value="Unassembled WGS sequence"/>
</dbReference>
<evidence type="ECO:0000313" key="2">
    <source>
        <dbReference type="EMBL" id="PHX57022.1"/>
    </source>
</evidence>
<feature type="domain" description="ATPase AAA-type core" evidence="1">
    <location>
        <begin position="25"/>
        <end position="334"/>
    </location>
</feature>
<dbReference type="AlphaFoldDB" id="A0A2G4F5H3"/>
<dbReference type="PANTHER" id="PTHR32182:SF22">
    <property type="entry name" value="ATP-DEPENDENT ENDONUCLEASE, OLD FAMILY-RELATED"/>
    <property type="match status" value="1"/>
</dbReference>
<protein>
    <submittedName>
        <fullName evidence="2">ABC transporter ATP-binding protein</fullName>
    </submittedName>
</protein>
<dbReference type="Pfam" id="PF13304">
    <property type="entry name" value="AAA_21"/>
    <property type="match status" value="1"/>
</dbReference>
<dbReference type="InterPro" id="IPR027417">
    <property type="entry name" value="P-loop_NTPase"/>
</dbReference>
<evidence type="ECO:0000313" key="3">
    <source>
        <dbReference type="Proteomes" id="UP000226442"/>
    </source>
</evidence>
<dbReference type="GO" id="GO:0005524">
    <property type="term" value="F:ATP binding"/>
    <property type="evidence" value="ECO:0007669"/>
    <property type="project" value="UniProtKB-KW"/>
</dbReference>
<keyword evidence="2" id="KW-0547">Nucleotide-binding</keyword>
<dbReference type="RefSeq" id="WP_096830939.1">
    <property type="nucleotide sequence ID" value="NZ_NXIB02000007.1"/>
</dbReference>
<dbReference type="GO" id="GO:0016887">
    <property type="term" value="F:ATP hydrolysis activity"/>
    <property type="evidence" value="ECO:0007669"/>
    <property type="project" value="InterPro"/>
</dbReference>
<dbReference type="InterPro" id="IPR003959">
    <property type="entry name" value="ATPase_AAA_core"/>
</dbReference>
<dbReference type="EMBL" id="NXIB02000007">
    <property type="protein sequence ID" value="PHX57022.1"/>
    <property type="molecule type" value="Genomic_DNA"/>
</dbReference>
<organism evidence="2 3">
    <name type="scientific">Tychonema bourrellyi FEM_GT703</name>
    <dbReference type="NCBI Taxonomy" id="2040638"/>
    <lineage>
        <taxon>Bacteria</taxon>
        <taxon>Bacillati</taxon>
        <taxon>Cyanobacteriota</taxon>
        <taxon>Cyanophyceae</taxon>
        <taxon>Oscillatoriophycideae</taxon>
        <taxon>Oscillatoriales</taxon>
        <taxon>Microcoleaceae</taxon>
        <taxon>Tychonema</taxon>
    </lineage>
</organism>
<dbReference type="Gene3D" id="3.40.50.300">
    <property type="entry name" value="P-loop containing nucleotide triphosphate hydrolases"/>
    <property type="match status" value="2"/>
</dbReference>
<dbReference type="GO" id="GO:0006302">
    <property type="term" value="P:double-strand break repair"/>
    <property type="evidence" value="ECO:0007669"/>
    <property type="project" value="TreeGrafter"/>
</dbReference>
<sequence length="384" mass="43722">MNTFEHLKIDGFRRLFSAEVEMRPLTVMIGANGVGKSSFLEIFSLLAASAKGQLQSKISELGGISQIVTLDRADSVSISLSMPIENQKPLNYSLKLATKGQFYEIGLETLIQQRNPDAIQPFKYIESRGLDVRYFSPEDERLLRPNWQHSPYETSLAQVPKMYREPETLRQNLASCSFYKAWELNLSPQSPIRLPQSMQPATLPGSKGEDLVSCLYYMRETDPNRFEIIEDTLAVAFPDFERLSFPPVAAGTLAMTWKDRNFSHPFYMHQLSEGTLRFLWLITLLQSRDLTAVTLIDEPEVSLHPELLQLLAHAMREAAQRTQLIVATHSDRLIRFLEPREVLVCDSEDGLTTLTWADAIDLEHWLADYSLDQLWAMNIIGGRP</sequence>
<dbReference type="SUPFAM" id="SSF52540">
    <property type="entry name" value="P-loop containing nucleoside triphosphate hydrolases"/>
    <property type="match status" value="1"/>
</dbReference>
<dbReference type="OrthoDB" id="104167at2"/>
<dbReference type="PIRSF" id="PIRSF029347">
    <property type="entry name" value="RecF"/>
    <property type="match status" value="1"/>
</dbReference>
<comment type="caution">
    <text evidence="2">The sequence shown here is derived from an EMBL/GenBank/DDBJ whole genome shotgun (WGS) entry which is preliminary data.</text>
</comment>
<keyword evidence="2" id="KW-0067">ATP-binding</keyword>
<keyword evidence="3" id="KW-1185">Reference proteome</keyword>
<proteinExistence type="predicted"/>
<reference evidence="2" key="1">
    <citation type="submission" date="2017-10" db="EMBL/GenBank/DDBJ databases">
        <title>Draft genome sequence of the planktic cyanobacteria Tychonema bourrellyi isolated from alpine lentic freshwater.</title>
        <authorList>
            <person name="Tett A."/>
            <person name="Armanini F."/>
            <person name="Asnicar F."/>
            <person name="Boscaini A."/>
            <person name="Pasolli E."/>
            <person name="Zolfo M."/>
            <person name="Donati C."/>
            <person name="Salmaso N."/>
            <person name="Segata N."/>
        </authorList>
    </citation>
    <scope>NUCLEOTIDE SEQUENCE</scope>
    <source>
        <strain evidence="2">FEM_GT703</strain>
    </source>
</reference>
<gene>
    <name evidence="2" type="ORF">CP500_002205</name>
</gene>
<dbReference type="GO" id="GO:0000731">
    <property type="term" value="P:DNA synthesis involved in DNA repair"/>
    <property type="evidence" value="ECO:0007669"/>
    <property type="project" value="TreeGrafter"/>
</dbReference>
<accession>A0A2G4F5H3</accession>
<dbReference type="PANTHER" id="PTHR32182">
    <property type="entry name" value="DNA REPLICATION AND REPAIR PROTEIN RECF"/>
    <property type="match status" value="1"/>
</dbReference>